<evidence type="ECO:0000313" key="2">
    <source>
        <dbReference type="Proteomes" id="UP000008550"/>
    </source>
</evidence>
<protein>
    <submittedName>
        <fullName evidence="1">Uncharacterized protein</fullName>
    </submittedName>
</protein>
<dbReference type="EMBL" id="CP000930">
    <property type="protein sequence ID" value="ABZ82727.1"/>
    <property type="molecule type" value="Genomic_DNA"/>
</dbReference>
<accession>B0TD29</accession>
<dbReference type="AlphaFoldDB" id="B0TD29"/>
<sequence>MIEDAVKGECLTHNGFLDKDMVSGKQRKPGFCPALALPPHSSTVSR</sequence>
<dbReference type="STRING" id="498761.HM1_0102"/>
<dbReference type="HOGENOM" id="CLU_3184452_0_0_9"/>
<reference evidence="1 2" key="1">
    <citation type="journal article" date="2008" name="J. Bacteriol.">
        <title>The genome of Heliobacterium modesticaldum, a phototrophic representative of the Firmicutes containing the simplest photosynthetic apparatus.</title>
        <authorList>
            <person name="Sattley W.M."/>
            <person name="Madigan M.T."/>
            <person name="Swingley W.D."/>
            <person name="Cheung P.C."/>
            <person name="Clocksin K.M."/>
            <person name="Conrad A.L."/>
            <person name="Dejesa L.C."/>
            <person name="Honchak B.M."/>
            <person name="Jung D.O."/>
            <person name="Karbach L.E."/>
            <person name="Kurdoglu A."/>
            <person name="Lahiri S."/>
            <person name="Mastrian S.D."/>
            <person name="Page L.E."/>
            <person name="Taylor H.L."/>
            <person name="Wang Z.T."/>
            <person name="Raymond J."/>
            <person name="Chen M."/>
            <person name="Blankenship R.E."/>
            <person name="Touchman J.W."/>
        </authorList>
    </citation>
    <scope>NUCLEOTIDE SEQUENCE [LARGE SCALE GENOMIC DNA]</scope>
    <source>
        <strain evidence="2">ATCC 51547 / Ice1</strain>
    </source>
</reference>
<dbReference type="KEGG" id="hmo:HM1_0102"/>
<organism evidence="1 2">
    <name type="scientific">Heliobacterium modesticaldum (strain ATCC 51547 / Ice1)</name>
    <dbReference type="NCBI Taxonomy" id="498761"/>
    <lineage>
        <taxon>Bacteria</taxon>
        <taxon>Bacillati</taxon>
        <taxon>Bacillota</taxon>
        <taxon>Clostridia</taxon>
        <taxon>Eubacteriales</taxon>
        <taxon>Heliobacteriaceae</taxon>
        <taxon>Heliomicrobium</taxon>
    </lineage>
</organism>
<gene>
    <name evidence="1" type="ORF">HM1_0102</name>
</gene>
<proteinExistence type="predicted"/>
<name>B0TD29_HELMI</name>
<evidence type="ECO:0000313" key="1">
    <source>
        <dbReference type="EMBL" id="ABZ82727.1"/>
    </source>
</evidence>
<keyword evidence="2" id="KW-1185">Reference proteome</keyword>
<dbReference type="Proteomes" id="UP000008550">
    <property type="component" value="Chromosome"/>
</dbReference>